<accession>A6TNY9</accession>
<reference evidence="2" key="1">
    <citation type="journal article" date="2016" name="Genome Announc.">
        <title>Complete genome sequence of Alkaliphilus metalliredigens strain QYMF, an alkaliphilic and metal-reducing bacterium isolated from borax-contaminated leachate ponds.</title>
        <authorList>
            <person name="Hwang C."/>
            <person name="Copeland A."/>
            <person name="Lucas S."/>
            <person name="Lapidus A."/>
            <person name="Barry K."/>
            <person name="Detter J.C."/>
            <person name="Glavina Del Rio T."/>
            <person name="Hammon N."/>
            <person name="Israni S."/>
            <person name="Dalin E."/>
            <person name="Tice H."/>
            <person name="Pitluck S."/>
            <person name="Chertkov O."/>
            <person name="Brettin T."/>
            <person name="Bruce D."/>
            <person name="Han C."/>
            <person name="Schmutz J."/>
            <person name="Larimer F."/>
            <person name="Land M.L."/>
            <person name="Hauser L."/>
            <person name="Kyrpides N."/>
            <person name="Mikhailova N."/>
            <person name="Ye Q."/>
            <person name="Zhou J."/>
            <person name="Richardson P."/>
            <person name="Fields M.W."/>
        </authorList>
    </citation>
    <scope>NUCLEOTIDE SEQUENCE [LARGE SCALE GENOMIC DNA]</scope>
    <source>
        <strain evidence="2">QYMF</strain>
    </source>
</reference>
<dbReference type="KEGG" id="amt:Amet_1731"/>
<dbReference type="STRING" id="293826.Amet_1731"/>
<protein>
    <submittedName>
        <fullName evidence="1">Uncharacterized protein</fullName>
    </submittedName>
</protein>
<evidence type="ECO:0000313" key="2">
    <source>
        <dbReference type="Proteomes" id="UP000001572"/>
    </source>
</evidence>
<dbReference type="Proteomes" id="UP000001572">
    <property type="component" value="Chromosome"/>
</dbReference>
<dbReference type="AlphaFoldDB" id="A6TNY9"/>
<sequence length="183" mass="20944">MERSKKVVLLCHCILNSNTKVEGLAKNNGIGKGIVNLLIENEIGMIQLPCPEFMCYGLKRWGHVKSQFDTPHFRKNCKMMFEPYADQITDYISNGYEVLGVMGINGSPTCGVERTCQGDWGGEWTSTDEWQSRLDTVEYIDEMGIFIEEIKKTLDDMKIKVPIYGINFSNVEESYEIIRKILK</sequence>
<dbReference type="RefSeq" id="WP_012062945.1">
    <property type="nucleotide sequence ID" value="NC_009633.1"/>
</dbReference>
<dbReference type="NCBIfam" id="NF045597">
    <property type="entry name" value="TudS_rel_CD3072"/>
    <property type="match status" value="1"/>
</dbReference>
<keyword evidence="2" id="KW-1185">Reference proteome</keyword>
<dbReference type="InterPro" id="IPR054648">
    <property type="entry name" value="TudS-rel"/>
</dbReference>
<organism evidence="1 2">
    <name type="scientific">Alkaliphilus metalliredigens (strain QYMF)</name>
    <dbReference type="NCBI Taxonomy" id="293826"/>
    <lineage>
        <taxon>Bacteria</taxon>
        <taxon>Bacillati</taxon>
        <taxon>Bacillota</taxon>
        <taxon>Clostridia</taxon>
        <taxon>Peptostreptococcales</taxon>
        <taxon>Natronincolaceae</taxon>
        <taxon>Alkaliphilus</taxon>
    </lineage>
</organism>
<dbReference type="EMBL" id="CP000724">
    <property type="protein sequence ID" value="ABR47907.1"/>
    <property type="molecule type" value="Genomic_DNA"/>
</dbReference>
<evidence type="ECO:0000313" key="1">
    <source>
        <dbReference type="EMBL" id="ABR47907.1"/>
    </source>
</evidence>
<proteinExistence type="predicted"/>
<dbReference type="OrthoDB" id="5420310at2"/>
<name>A6TNY9_ALKMQ</name>
<dbReference type="eggNOG" id="COG5418">
    <property type="taxonomic scope" value="Bacteria"/>
</dbReference>
<gene>
    <name evidence="1" type="ordered locus">Amet_1731</name>
</gene>
<dbReference type="HOGENOM" id="CLU_120866_1_0_9"/>